<reference evidence="1 2" key="1">
    <citation type="journal article" date="2012" name="J. Bacteriol.">
        <title>Draft genome of Streptomyces tsukubaensis NRRL 18488, the producer of the clinically important immunosuppressant tacrolimus (FK506).</title>
        <authorList>
            <person name="Barreiro C."/>
            <person name="Prieto C."/>
            <person name="Sola-Landa A."/>
            <person name="Solera E."/>
            <person name="Martinez-Castro M."/>
            <person name="Perez-Redondo R."/>
            <person name="Garcia-Estrada C."/>
            <person name="Aparicio J.F."/>
            <person name="Fernandez-Martinez L.T."/>
            <person name="Santos-Aberturas J."/>
            <person name="Salehi-Najafabadi Z."/>
            <person name="Rodriguez-Garcia A."/>
            <person name="Tauch A."/>
            <person name="Martin J.F."/>
        </authorList>
    </citation>
    <scope>NUCLEOTIDE SEQUENCE [LARGE SCALE GENOMIC DNA]</scope>
    <source>
        <strain evidence="2">DSM 42081 / NBRC 108919 / NRRL 18488 / 9993</strain>
    </source>
</reference>
<dbReference type="Proteomes" id="UP000005940">
    <property type="component" value="Chromosome"/>
</dbReference>
<evidence type="ECO:0000313" key="1">
    <source>
        <dbReference type="EMBL" id="QKM66919.1"/>
    </source>
</evidence>
<organism evidence="1 2">
    <name type="scientific">Streptomyces tsukubensis (strain DSM 42081 / NBRC 108919 / NRRL 18488 / 9993)</name>
    <dbReference type="NCBI Taxonomy" id="1114943"/>
    <lineage>
        <taxon>Bacteria</taxon>
        <taxon>Bacillati</taxon>
        <taxon>Actinomycetota</taxon>
        <taxon>Actinomycetes</taxon>
        <taxon>Kitasatosporales</taxon>
        <taxon>Streptomycetaceae</taxon>
        <taxon>Streptomyces</taxon>
    </lineage>
</organism>
<name>I2N859_STRT9</name>
<dbReference type="EMBL" id="CP029159">
    <property type="protein sequence ID" value="QKM66919.1"/>
    <property type="molecule type" value="Genomic_DNA"/>
</dbReference>
<accession>I2N859</accession>
<evidence type="ECO:0000313" key="2">
    <source>
        <dbReference type="Proteomes" id="UP000005940"/>
    </source>
</evidence>
<keyword evidence="2" id="KW-1185">Reference proteome</keyword>
<sequence>MTCPQHQNQPFRELRGLLECSDRRYADPLRVGLVTAAEEMRNWLGHGRAYEQRHHRDAWRSVIADLRYAATLIGPRLQQVTAPLLQSTADSLPDLITEVGDLDPSVKAAAQQVCFVLLQRLQAPEVLTATWDDLVSACQGMEQDADLVMVRRDLLLDLFRLTDRDTRALARQLAGILGDQPGCIASAHAMTDGSGPEPRTVDRPTCLRHAGLSEQDRLSLCRELIAVQPKPARHVVWFAVSGLPYNPPGRIGEQIQFHTAGWLAVLREAKNRNGIGLPGELLDDGTGVRLDDLPGGRDTYLARVDLRDGCWNDVEAQARRLLEQVFSVLAHYGADAHPQVRNSEGFLHVRDGKLAGRRYNPSFPPDHNSTARAANNATRLMTHLARSGNTDGLPDDLDALRKMERSDDRVALALAQNILENRFRSLGINRRWEKGRENEVAYGWYSYAKEFLADRWANASLSANLGDAAYGAFLEALQSPEARKRLADIRSKLVTSRNGPAVLDRSGFMAALPAVLACAPPVPHTLRQLHTLHHRVATPASRSRWVREVQDRFDLGVDRFRRIRNAHQHGGPAATEGAMDSVRDLAAWLARAAIEVTADSAAWGDSSHTAHKHHRQQMREWRQDLVTATELDQMQWP</sequence>
<protein>
    <submittedName>
        <fullName evidence="1">Uncharacterized protein</fullName>
    </submittedName>
</protein>
<proteinExistence type="predicted"/>
<dbReference type="RefSeq" id="WP_006345920.1">
    <property type="nucleotide sequence ID" value="NZ_CP029159.1"/>
</dbReference>
<gene>
    <name evidence="1" type="ORF">STSU_006765</name>
</gene>
<dbReference type="AlphaFoldDB" id="I2N859"/>